<evidence type="ECO:0000313" key="2">
    <source>
        <dbReference type="Proteomes" id="UP001207468"/>
    </source>
</evidence>
<reference evidence="1" key="1">
    <citation type="submission" date="2021-03" db="EMBL/GenBank/DDBJ databases">
        <title>Evolutionary priming and transition to the ectomycorrhizal habit in an iconic lineage of mushroom-forming fungi: is preadaptation a requirement?</title>
        <authorList>
            <consortium name="DOE Joint Genome Institute"/>
            <person name="Looney B.P."/>
            <person name="Miyauchi S."/>
            <person name="Morin E."/>
            <person name="Drula E."/>
            <person name="Courty P.E."/>
            <person name="Chicoki N."/>
            <person name="Fauchery L."/>
            <person name="Kohler A."/>
            <person name="Kuo A."/>
            <person name="LaButti K."/>
            <person name="Pangilinan J."/>
            <person name="Lipzen A."/>
            <person name="Riley R."/>
            <person name="Andreopoulos W."/>
            <person name="He G."/>
            <person name="Johnson J."/>
            <person name="Barry K.W."/>
            <person name="Grigoriev I.V."/>
            <person name="Nagy L."/>
            <person name="Hibbett D."/>
            <person name="Henrissat B."/>
            <person name="Matheny P.B."/>
            <person name="Labbe J."/>
            <person name="Martin A.F."/>
        </authorList>
    </citation>
    <scope>NUCLEOTIDE SEQUENCE</scope>
    <source>
        <strain evidence="1">BPL698</strain>
    </source>
</reference>
<comment type="caution">
    <text evidence="1">The sequence shown here is derived from an EMBL/GenBank/DDBJ whole genome shotgun (WGS) entry which is preliminary data.</text>
</comment>
<organism evidence="1 2">
    <name type="scientific">Russula earlei</name>
    <dbReference type="NCBI Taxonomy" id="71964"/>
    <lineage>
        <taxon>Eukaryota</taxon>
        <taxon>Fungi</taxon>
        <taxon>Dikarya</taxon>
        <taxon>Basidiomycota</taxon>
        <taxon>Agaricomycotina</taxon>
        <taxon>Agaricomycetes</taxon>
        <taxon>Russulales</taxon>
        <taxon>Russulaceae</taxon>
        <taxon>Russula</taxon>
    </lineage>
</organism>
<keyword evidence="1" id="KW-0808">Transferase</keyword>
<protein>
    <submittedName>
        <fullName evidence="1">Methyltransferase domain-containing protein</fullName>
    </submittedName>
</protein>
<keyword evidence="1" id="KW-0489">Methyltransferase</keyword>
<proteinExistence type="predicted"/>
<name>A0ACC0U0B3_9AGAM</name>
<dbReference type="EMBL" id="JAGFNK010000244">
    <property type="protein sequence ID" value="KAI9455892.1"/>
    <property type="molecule type" value="Genomic_DNA"/>
</dbReference>
<gene>
    <name evidence="1" type="ORF">F5148DRAFT_1225225</name>
</gene>
<accession>A0ACC0U0B3</accession>
<keyword evidence="2" id="KW-1185">Reference proteome</keyword>
<dbReference type="Proteomes" id="UP001207468">
    <property type="component" value="Unassembled WGS sequence"/>
</dbReference>
<evidence type="ECO:0000313" key="1">
    <source>
        <dbReference type="EMBL" id="KAI9455892.1"/>
    </source>
</evidence>
<sequence length="334" mass="38130">MATPVVFYPFPRLPSRTPSLMLPRSSFVALAAFLTIALVFVLRPFSVPSSYYRDVFDQGRSLTTWLSAEEARYAALLQQRRQLIKKWGPTEVDVESYPTHRELYTMWDFFIPAFQCPHRVERIGTLGDGGKWVCGMDRLAKQDKCVIYSFGVNDESSFESSLLKRAPGCEVWGYDYSVNSWGPEITGDPELRHRAHFSPWALGGTDNHQESDNPKWWTLDSLMKLNGHTFIDVLKIDIEGGEFDALVSFIAAHAQEGELPVGQVQLEIHAQGDRGRFDYFVKWWESLEAVGLRPFWTEPNLVYINIVRGVLPELAEYSFINIRGNHALVNEAFN</sequence>